<gene>
    <name evidence="2" type="ORF">P43SY_005911</name>
</gene>
<reference evidence="2" key="1">
    <citation type="submission" date="2021-12" db="EMBL/GenBank/DDBJ databases">
        <title>Prjna785345.</title>
        <authorList>
            <person name="Rujirawat T."/>
            <person name="Krajaejun T."/>
        </authorList>
    </citation>
    <scope>NUCLEOTIDE SEQUENCE</scope>
    <source>
        <strain evidence="2">Pi057C3</strain>
    </source>
</reference>
<dbReference type="EMBL" id="JAKCXM010000092">
    <property type="protein sequence ID" value="KAJ0402926.1"/>
    <property type="molecule type" value="Genomic_DNA"/>
</dbReference>
<name>A0AAD5M3G4_PYTIN</name>
<sequence>MNASHSGLVVQIGYLETASPVVDLRDTNVDTEKGTASKKLQDQQQDRSMTNENGFQPNNKSARKQNIPVRSGKWNVQEENYLRKLVQLFSAGVLDEKQMHGENFKGKVKFQKDLDRIEHMSQIEYDKICHDVQRLRTSFLKHWAKEEFGRWNLIQFCLFSGELVAAMVAGPNAAQFLRQRLHFVDCAPLIQEHSIQPCLDIVFLFKIRVANDCKTLVDENVLNARSDEAQRALCSNSCFATINNKYKVLLDNNCYDSSDKLEASSGSLQAAAYQIACQTTPVPMLAALIQDAGSDYDICSDIVKDLGCCFQSYKQYMQYGTPASIKALDDVQQSCTGKGAHGEDGMAR</sequence>
<feature type="compositionally biased region" description="Basic and acidic residues" evidence="1">
    <location>
        <begin position="25"/>
        <end position="45"/>
    </location>
</feature>
<keyword evidence="3" id="KW-1185">Reference proteome</keyword>
<feature type="compositionally biased region" description="Polar residues" evidence="1">
    <location>
        <begin position="46"/>
        <end position="60"/>
    </location>
</feature>
<dbReference type="AlphaFoldDB" id="A0AAD5M3G4"/>
<feature type="region of interest" description="Disordered" evidence="1">
    <location>
        <begin position="25"/>
        <end position="68"/>
    </location>
</feature>
<organism evidence="2 3">
    <name type="scientific">Pythium insidiosum</name>
    <name type="common">Pythiosis disease agent</name>
    <dbReference type="NCBI Taxonomy" id="114742"/>
    <lineage>
        <taxon>Eukaryota</taxon>
        <taxon>Sar</taxon>
        <taxon>Stramenopiles</taxon>
        <taxon>Oomycota</taxon>
        <taxon>Peronosporomycetes</taxon>
        <taxon>Pythiales</taxon>
        <taxon>Pythiaceae</taxon>
        <taxon>Pythium</taxon>
    </lineage>
</organism>
<comment type="caution">
    <text evidence="2">The sequence shown here is derived from an EMBL/GenBank/DDBJ whole genome shotgun (WGS) entry which is preliminary data.</text>
</comment>
<evidence type="ECO:0000313" key="2">
    <source>
        <dbReference type="EMBL" id="KAJ0402926.1"/>
    </source>
</evidence>
<accession>A0AAD5M3G4</accession>
<protein>
    <submittedName>
        <fullName evidence="2">Uncharacterized protein</fullName>
    </submittedName>
</protein>
<evidence type="ECO:0000313" key="3">
    <source>
        <dbReference type="Proteomes" id="UP001209570"/>
    </source>
</evidence>
<proteinExistence type="predicted"/>
<evidence type="ECO:0000256" key="1">
    <source>
        <dbReference type="SAM" id="MobiDB-lite"/>
    </source>
</evidence>
<dbReference type="Proteomes" id="UP001209570">
    <property type="component" value="Unassembled WGS sequence"/>
</dbReference>